<accession>A0A843TZY2</accession>
<evidence type="ECO:0000256" key="5">
    <source>
        <dbReference type="SAM" id="MobiDB-lite"/>
    </source>
</evidence>
<dbReference type="PANTHER" id="PTHR15454">
    <property type="entry name" value="NISCHARIN RELATED"/>
    <property type="match status" value="1"/>
</dbReference>
<dbReference type="SMART" id="SM00365">
    <property type="entry name" value="LRR_SD22"/>
    <property type="match status" value="3"/>
</dbReference>
<comment type="caution">
    <text evidence="6">The sequence shown here is derived from an EMBL/GenBank/DDBJ whole genome shotgun (WGS) entry which is preliminary data.</text>
</comment>
<evidence type="ECO:0008006" key="8">
    <source>
        <dbReference type="Google" id="ProtNLM"/>
    </source>
</evidence>
<comment type="subcellular location">
    <subcellularLocation>
        <location evidence="1">Cytoplasm</location>
    </subcellularLocation>
</comment>
<dbReference type="AlphaFoldDB" id="A0A843TZY2"/>
<gene>
    <name evidence="6" type="ORF">Taro_009380</name>
</gene>
<dbReference type="Gene3D" id="3.80.10.10">
    <property type="entry name" value="Ribonuclease Inhibitor"/>
    <property type="match status" value="1"/>
</dbReference>
<dbReference type="InterPro" id="IPR001611">
    <property type="entry name" value="Leu-rich_rpt"/>
</dbReference>
<evidence type="ECO:0000256" key="4">
    <source>
        <dbReference type="ARBA" id="ARBA00022737"/>
    </source>
</evidence>
<evidence type="ECO:0000256" key="2">
    <source>
        <dbReference type="ARBA" id="ARBA00022490"/>
    </source>
</evidence>
<evidence type="ECO:0000313" key="6">
    <source>
        <dbReference type="EMBL" id="MQL76968.1"/>
    </source>
</evidence>
<name>A0A843TZY2_COLES</name>
<dbReference type="InterPro" id="IPR032675">
    <property type="entry name" value="LRR_dom_sf"/>
</dbReference>
<dbReference type="Pfam" id="PF12799">
    <property type="entry name" value="LRR_4"/>
    <property type="match status" value="1"/>
</dbReference>
<dbReference type="PANTHER" id="PTHR15454:SF69">
    <property type="entry name" value="SERINE_THREONINE-PROTEIN KINASE 11-INTERACTING PROTEIN"/>
    <property type="match status" value="1"/>
</dbReference>
<sequence>MAIVTGDRYLDSLVRFVERNAGPLLEGVLTLKLNPVGLHYVQSRLEALEELERLRAGAPVDYLRAYVSDLGDHRALEQLRRILRLLPSLKVISVLPPPARDPTPLSLLPFGRLKVLELRGCDLSSSTARGLLELRHTLEKLICHNSTDALRHLFASRIVDIKDSPAWNKLSFVSCACNGLVLMDESLQLLPAVETLDLSRNQFAKVDNLRKCTKLHFLDLGFNHLRTVSSLSEVLCPIIKLVLRNNALTTLRGIENLKSVEGLDLSYNILSSFSELEVLASLLSLQNVWLEGNPICCARWYRAHIFSFFSHPEKVKLDEKGISTGEYWERHLILVSRHKRPAGCGFYFPAKENASNDIFANTKRKKISRLASIEDEEQRRYFCAENVDQESASCDSDNLKKDEPIITDNEAEIIDLMNRVESMKKEQSVLWLRDFREWLDQPTEEDLNFNSDIRKYTKQKDGGRHLGKCPVHVKDILQTSKGECSINFLDSDLPPSDTSIHGQKMSYSNGKAVMNHPLVDKARFRTGRMDSGLGQLEVCCKGPLNSVPLEKNNPLSPTNSMFEIVKETEGRKKSTPLTAIEEIMESRQSSLSPGSPPHYQEDILHHRQNLEDESLQLSADSYSEDSSDSDTSCSDDESCKFSYSFSGLEQLLNEESLKRSIGNHSSAFQLNADSPDARVKDISRFLDDASAESYSSTLDPSTSNNGEQLPMCGMVDSSNDDVKITSKDIADRRKSKLKPKRRILPFLDGHCLDANKDITSKESNGILEVPEADIEDRDELLNCTVLLPENLQDKMESLVWNPDGSIISSNSSKSAYLKDKPSSLGAPDVPIEKYFFKNLADSEVSETCEQLIYCDCIIEEGSDYQEKNDTVGLRILMSGLHGKDRRPAKSFLSLKFATTGWRLFFLHWGNLKGGCSRSWGARVGLAAHSGMTYKVLGCHRLKEIKEVVIGLDLQTARIQFEGDVSYMFLVRSTEKLEKLLHVLHLCDSSAINSGCSIKRYYILA</sequence>
<dbReference type="InterPro" id="IPR025875">
    <property type="entry name" value="Leu-rich_rpt_4"/>
</dbReference>
<dbReference type="Proteomes" id="UP000652761">
    <property type="component" value="Unassembled WGS sequence"/>
</dbReference>
<evidence type="ECO:0000256" key="1">
    <source>
        <dbReference type="ARBA" id="ARBA00004496"/>
    </source>
</evidence>
<dbReference type="FunFam" id="3.80.10.10:FF:000801">
    <property type="entry name" value="Outer arm dynein light chain 1"/>
    <property type="match status" value="1"/>
</dbReference>
<keyword evidence="7" id="KW-1185">Reference proteome</keyword>
<keyword evidence="4" id="KW-0677">Repeat</keyword>
<dbReference type="PROSITE" id="PS51450">
    <property type="entry name" value="LRR"/>
    <property type="match status" value="2"/>
</dbReference>
<keyword evidence="3" id="KW-0433">Leucine-rich repeat</keyword>
<dbReference type="FunFam" id="3.80.10.10:FF:000502">
    <property type="entry name" value="Predicted protein"/>
    <property type="match status" value="1"/>
</dbReference>
<reference evidence="6" key="1">
    <citation type="submission" date="2017-07" db="EMBL/GenBank/DDBJ databases">
        <title>Taro Niue Genome Assembly and Annotation.</title>
        <authorList>
            <person name="Atibalentja N."/>
            <person name="Keating K."/>
            <person name="Fields C.J."/>
        </authorList>
    </citation>
    <scope>NUCLEOTIDE SEQUENCE</scope>
    <source>
        <strain evidence="6">Niue_2</strain>
        <tissue evidence="6">Leaf</tissue>
    </source>
</reference>
<dbReference type="OrthoDB" id="7451790at2759"/>
<feature type="region of interest" description="Disordered" evidence="5">
    <location>
        <begin position="693"/>
        <end position="720"/>
    </location>
</feature>
<evidence type="ECO:0000256" key="3">
    <source>
        <dbReference type="ARBA" id="ARBA00022614"/>
    </source>
</evidence>
<proteinExistence type="predicted"/>
<keyword evidence="2" id="KW-0963">Cytoplasm</keyword>
<dbReference type="GO" id="GO:0005737">
    <property type="term" value="C:cytoplasm"/>
    <property type="evidence" value="ECO:0007669"/>
    <property type="project" value="UniProtKB-SubCell"/>
</dbReference>
<organism evidence="6 7">
    <name type="scientific">Colocasia esculenta</name>
    <name type="common">Wild taro</name>
    <name type="synonym">Arum esculentum</name>
    <dbReference type="NCBI Taxonomy" id="4460"/>
    <lineage>
        <taxon>Eukaryota</taxon>
        <taxon>Viridiplantae</taxon>
        <taxon>Streptophyta</taxon>
        <taxon>Embryophyta</taxon>
        <taxon>Tracheophyta</taxon>
        <taxon>Spermatophyta</taxon>
        <taxon>Magnoliopsida</taxon>
        <taxon>Liliopsida</taxon>
        <taxon>Araceae</taxon>
        <taxon>Aroideae</taxon>
        <taxon>Colocasieae</taxon>
        <taxon>Colocasia</taxon>
    </lineage>
</organism>
<evidence type="ECO:0000313" key="7">
    <source>
        <dbReference type="Proteomes" id="UP000652761"/>
    </source>
</evidence>
<feature type="compositionally biased region" description="Polar residues" evidence="5">
    <location>
        <begin position="693"/>
        <end position="707"/>
    </location>
</feature>
<dbReference type="EMBL" id="NMUH01000325">
    <property type="protein sequence ID" value="MQL76968.1"/>
    <property type="molecule type" value="Genomic_DNA"/>
</dbReference>
<protein>
    <recommendedName>
        <fullName evidence="8">Serine/threonine-protein kinase 11-interacting protein</fullName>
    </recommendedName>
</protein>
<dbReference type="SUPFAM" id="SSF52058">
    <property type="entry name" value="L domain-like"/>
    <property type="match status" value="1"/>
</dbReference>